<keyword evidence="8" id="KW-0150">Chloroplast</keyword>
<gene>
    <name evidence="8" type="primary">petM</name>
</gene>
<evidence type="ECO:0000256" key="2">
    <source>
        <dbReference type="ARBA" id="ARBA00022448"/>
    </source>
</evidence>
<feature type="transmembrane region" description="Helical" evidence="7">
    <location>
        <begin position="6"/>
        <end position="28"/>
    </location>
</feature>
<dbReference type="GO" id="GO:0016020">
    <property type="term" value="C:membrane"/>
    <property type="evidence" value="ECO:0007669"/>
    <property type="project" value="UniProtKB-SubCell"/>
</dbReference>
<dbReference type="AlphaFoldDB" id="A0A060AE43"/>
<dbReference type="InterPro" id="IPR012595">
    <property type="entry name" value="PetM_cyt_b6/f_cplx_su7"/>
</dbReference>
<protein>
    <submittedName>
        <fullName evidence="8">Cytochrome b6-f complex subunit VII</fullName>
    </submittedName>
</protein>
<sequence length="30" mass="3331">MNEILMLTIICPLLVMVGLGMGFALLWLQP</sequence>
<evidence type="ECO:0000256" key="3">
    <source>
        <dbReference type="ARBA" id="ARBA00022692"/>
    </source>
</evidence>
<dbReference type="EMBL" id="KJ569775">
    <property type="protein sequence ID" value="AIA61186.1"/>
    <property type="molecule type" value="Genomic_DNA"/>
</dbReference>
<evidence type="ECO:0000256" key="5">
    <source>
        <dbReference type="ARBA" id="ARBA00022989"/>
    </source>
</evidence>
<evidence type="ECO:0000256" key="4">
    <source>
        <dbReference type="ARBA" id="ARBA00022982"/>
    </source>
</evidence>
<keyword evidence="3 7" id="KW-0812">Transmembrane</keyword>
<evidence type="ECO:0000256" key="7">
    <source>
        <dbReference type="SAM" id="Phobius"/>
    </source>
</evidence>
<comment type="subcellular location">
    <subcellularLocation>
        <location evidence="1">Membrane</location>
        <topology evidence="1">Single-pass membrane protein</topology>
    </subcellularLocation>
</comment>
<geneLocation type="chloroplast" evidence="8"/>
<name>A0A060AE43_9RHOD</name>
<evidence type="ECO:0000256" key="6">
    <source>
        <dbReference type="ARBA" id="ARBA00023136"/>
    </source>
</evidence>
<dbReference type="Pfam" id="PF08041">
    <property type="entry name" value="PetM"/>
    <property type="match status" value="1"/>
</dbReference>
<organism evidence="8">
    <name type="scientific">Cyanidiaceae sp. MX-AZ01</name>
    <dbReference type="NCBI Taxonomy" id="1503164"/>
    <lineage>
        <taxon>Eukaryota</taxon>
        <taxon>Rhodophyta</taxon>
        <taxon>Bangiophyceae</taxon>
        <taxon>Cyanidiales</taxon>
        <taxon>Cyanidiaceae</taxon>
    </lineage>
</organism>
<reference evidence="8" key="1">
    <citation type="submission" date="2014-03" db="EMBL/GenBank/DDBJ databases">
        <title>Metagenomic reconstruction of the complete chloroplast and mitochondrial genomes of a novel unicellular red alga from the Cyanidiaceae family.</title>
        <authorList>
            <person name="Servin-Garciduenas L.E."/>
            <person name="Martinez-Romero E."/>
        </authorList>
    </citation>
    <scope>NUCLEOTIDE SEQUENCE</scope>
    <source>
        <strain evidence="8">MX-AZ01</strain>
    </source>
</reference>
<proteinExistence type="predicted"/>
<keyword evidence="8" id="KW-0934">Plastid</keyword>
<keyword evidence="2" id="KW-0813">Transport</keyword>
<keyword evidence="5 7" id="KW-1133">Transmembrane helix</keyword>
<accession>A0A060AE43</accession>
<keyword evidence="6 7" id="KW-0472">Membrane</keyword>
<evidence type="ECO:0000256" key="1">
    <source>
        <dbReference type="ARBA" id="ARBA00004167"/>
    </source>
</evidence>
<dbReference type="GO" id="GO:0009512">
    <property type="term" value="C:cytochrome b6f complex"/>
    <property type="evidence" value="ECO:0007669"/>
    <property type="project" value="InterPro"/>
</dbReference>
<evidence type="ECO:0000313" key="8">
    <source>
        <dbReference type="EMBL" id="AIA61186.1"/>
    </source>
</evidence>
<keyword evidence="4" id="KW-0249">Electron transport</keyword>